<proteinExistence type="predicted"/>
<evidence type="ECO:0000313" key="1">
    <source>
        <dbReference type="EMBL" id="QHS98787.1"/>
    </source>
</evidence>
<protein>
    <submittedName>
        <fullName evidence="1">Uncharacterized protein</fullName>
    </submittedName>
</protein>
<name>A0A6C0C2E7_9ZZZZ</name>
<organism evidence="1">
    <name type="scientific">viral metagenome</name>
    <dbReference type="NCBI Taxonomy" id="1070528"/>
    <lineage>
        <taxon>unclassified sequences</taxon>
        <taxon>metagenomes</taxon>
        <taxon>organismal metagenomes</taxon>
    </lineage>
</organism>
<sequence length="74" mass="9106">MDSVDNYKLLKKPPFQYKNNIKIQKMVFLFNALEEGWTIHKKNQYYIFKKKHEGKKEVYLDTYIQSFIERNLDI</sequence>
<dbReference type="EMBL" id="MN739323">
    <property type="protein sequence ID" value="QHS98787.1"/>
    <property type="molecule type" value="Genomic_DNA"/>
</dbReference>
<accession>A0A6C0C2E7</accession>
<reference evidence="1" key="1">
    <citation type="journal article" date="2020" name="Nature">
        <title>Giant virus diversity and host interactions through global metagenomics.</title>
        <authorList>
            <person name="Schulz F."/>
            <person name="Roux S."/>
            <person name="Paez-Espino D."/>
            <person name="Jungbluth S."/>
            <person name="Walsh D.A."/>
            <person name="Denef V.J."/>
            <person name="McMahon K.D."/>
            <person name="Konstantinidis K.T."/>
            <person name="Eloe-Fadrosh E.A."/>
            <person name="Kyrpides N.C."/>
            <person name="Woyke T."/>
        </authorList>
    </citation>
    <scope>NUCLEOTIDE SEQUENCE</scope>
    <source>
        <strain evidence="1">GVMAG-M-3300020185-18</strain>
    </source>
</reference>
<dbReference type="AlphaFoldDB" id="A0A6C0C2E7"/>